<reference evidence="5" key="1">
    <citation type="submission" date="2020-03" db="EMBL/GenBank/DDBJ databases">
        <title>Site-based positive gene gene selection in Geosmithia morbida across the United States reveals a broad range of putative effectors and factors for local host and environmental adapation.</title>
        <authorList>
            <person name="Onufrak A."/>
            <person name="Murdoch R.W."/>
            <person name="Gazis R."/>
            <person name="Huff M."/>
            <person name="Staton M."/>
            <person name="Klingeman W."/>
            <person name="Hadziabdic D."/>
        </authorList>
    </citation>
    <scope>NUCLEOTIDE SEQUENCE</scope>
    <source>
        <strain evidence="5">1262</strain>
    </source>
</reference>
<dbReference type="EMBL" id="JAANYQ010000019">
    <property type="protein sequence ID" value="KAF4120060.1"/>
    <property type="molecule type" value="Genomic_DNA"/>
</dbReference>
<proteinExistence type="inferred from homology"/>
<name>A0A9P4YP06_9HYPO</name>
<dbReference type="PANTHER" id="PTHR43804">
    <property type="entry name" value="LD18447P"/>
    <property type="match status" value="1"/>
</dbReference>
<dbReference type="Gene3D" id="3.30.70.1660">
    <property type="match status" value="1"/>
</dbReference>
<keyword evidence="3" id="KW-0648">Protein biosynthesis</keyword>
<dbReference type="InterPro" id="IPR000352">
    <property type="entry name" value="Pep_chain_release_fac_I"/>
</dbReference>
<dbReference type="SUPFAM" id="SSF75620">
    <property type="entry name" value="Release factor"/>
    <property type="match status" value="1"/>
</dbReference>
<dbReference type="OrthoDB" id="2019491at2759"/>
<dbReference type="GeneID" id="55969699"/>
<dbReference type="InterPro" id="IPR005139">
    <property type="entry name" value="PCRF"/>
</dbReference>
<dbReference type="InterPro" id="IPR045853">
    <property type="entry name" value="Pep_chain_release_fac_I_sf"/>
</dbReference>
<protein>
    <submittedName>
        <fullName evidence="5">Peptide chain release factor 1</fullName>
    </submittedName>
</protein>
<evidence type="ECO:0000256" key="1">
    <source>
        <dbReference type="ARBA" id="ARBA00010835"/>
    </source>
</evidence>
<gene>
    <name evidence="5" type="ORF">GMORB2_3471</name>
</gene>
<dbReference type="AlphaFoldDB" id="A0A9P4YP06"/>
<comment type="similarity">
    <text evidence="1">Belongs to the prokaryotic/mitochondrial release factor family.</text>
</comment>
<dbReference type="GO" id="GO:0032543">
    <property type="term" value="P:mitochondrial translation"/>
    <property type="evidence" value="ECO:0007669"/>
    <property type="project" value="UniProtKB-ARBA"/>
</dbReference>
<dbReference type="Pfam" id="PF03462">
    <property type="entry name" value="PCRF"/>
    <property type="match status" value="1"/>
</dbReference>
<evidence type="ECO:0000256" key="3">
    <source>
        <dbReference type="ARBA" id="ARBA00022917"/>
    </source>
</evidence>
<dbReference type="InterPro" id="IPR050057">
    <property type="entry name" value="Prokaryotic/Mito_RF"/>
</dbReference>
<dbReference type="GO" id="GO:0005739">
    <property type="term" value="C:mitochondrion"/>
    <property type="evidence" value="ECO:0007669"/>
    <property type="project" value="UniProtKB-ARBA"/>
</dbReference>
<organism evidence="5 6">
    <name type="scientific">Geosmithia morbida</name>
    <dbReference type="NCBI Taxonomy" id="1094350"/>
    <lineage>
        <taxon>Eukaryota</taxon>
        <taxon>Fungi</taxon>
        <taxon>Dikarya</taxon>
        <taxon>Ascomycota</taxon>
        <taxon>Pezizomycotina</taxon>
        <taxon>Sordariomycetes</taxon>
        <taxon>Hypocreomycetidae</taxon>
        <taxon>Hypocreales</taxon>
        <taxon>Bionectriaceae</taxon>
        <taxon>Geosmithia</taxon>
    </lineage>
</organism>
<dbReference type="SMART" id="SM00937">
    <property type="entry name" value="PCRF"/>
    <property type="match status" value="1"/>
</dbReference>
<accession>A0A9P4YP06</accession>
<evidence type="ECO:0000313" key="5">
    <source>
        <dbReference type="EMBL" id="KAF4120060.1"/>
    </source>
</evidence>
<keyword evidence="2" id="KW-0488">Methylation</keyword>
<keyword evidence="6" id="KW-1185">Reference proteome</keyword>
<dbReference type="PROSITE" id="PS00745">
    <property type="entry name" value="RF_PROK_I"/>
    <property type="match status" value="1"/>
</dbReference>
<dbReference type="RefSeq" id="XP_035318712.1">
    <property type="nucleotide sequence ID" value="XM_035465447.1"/>
</dbReference>
<dbReference type="Pfam" id="PF00472">
    <property type="entry name" value="RF-1"/>
    <property type="match status" value="1"/>
</dbReference>
<dbReference type="Gene3D" id="6.10.140.1950">
    <property type="match status" value="1"/>
</dbReference>
<dbReference type="GO" id="GO:0003747">
    <property type="term" value="F:translation release factor activity"/>
    <property type="evidence" value="ECO:0007669"/>
    <property type="project" value="InterPro"/>
</dbReference>
<sequence>MRADIGHFRNGLDPFRPARGLATLAPGLLARAEALTAEHDALRESLNTSFDQAKAKRSGELSRIASALRAYKATYSSVQELSSMLETEPASADDAELAAIARDELNIEKEKLASLERSLGASLAPRDAFADLPCMLEFRPGPGGTESRFFTDTLFQMYQRLCQRHGLRTNVVKYDVADGDGDRSSAAGEAPLQEAVLEISDPAMYDMFRSEAGMHRVQRIPSTESKGRVHTSVAAVWVLPLFPENGNLGDLNINPDDPDSDFYVNPQEVRVETMRARGAGGQHVNKTESAIRLTHMPTGETVSMQDHRSQQRNRQEAWKILRSRIADRRREQREAEAAQLRNSVLASKQIHRGEKIRTYNYNQDRCTDHRANFDVHNLPDVLEGGETLDRVMQAAKDWLVTRDIELVTLEEEAKARKAIAQNKK</sequence>
<evidence type="ECO:0000256" key="2">
    <source>
        <dbReference type="ARBA" id="ARBA00022481"/>
    </source>
</evidence>
<comment type="caution">
    <text evidence="5">The sequence shown here is derived from an EMBL/GenBank/DDBJ whole genome shotgun (WGS) entry which is preliminary data.</text>
</comment>
<feature type="domain" description="Prokaryotic-type class I peptide chain release factors" evidence="4">
    <location>
        <begin position="275"/>
        <end position="291"/>
    </location>
</feature>
<evidence type="ECO:0000313" key="6">
    <source>
        <dbReference type="Proteomes" id="UP000749293"/>
    </source>
</evidence>
<dbReference type="Proteomes" id="UP000749293">
    <property type="component" value="Unassembled WGS sequence"/>
</dbReference>
<evidence type="ECO:0000259" key="4">
    <source>
        <dbReference type="PROSITE" id="PS00745"/>
    </source>
</evidence>
<dbReference type="FunFam" id="3.30.160.20:FF:000070">
    <property type="entry name" value="Related to MRF1-peptide chain release factor, mitochondrial"/>
    <property type="match status" value="1"/>
</dbReference>
<dbReference type="PANTHER" id="PTHR43804:SF7">
    <property type="entry name" value="LD18447P"/>
    <property type="match status" value="1"/>
</dbReference>
<dbReference type="Gene3D" id="3.30.160.20">
    <property type="match status" value="1"/>
</dbReference>